<dbReference type="PRINTS" id="PR01857">
    <property type="entry name" value="ADAMTSFAMILY"/>
</dbReference>
<evidence type="ECO:0000256" key="3">
    <source>
        <dbReference type="ARBA" id="ARBA00023157"/>
    </source>
</evidence>
<protein>
    <recommendedName>
        <fullName evidence="6">ADAMTS cysteine-rich domain-containing protein</fullName>
    </recommendedName>
</protein>
<reference evidence="4 5" key="1">
    <citation type="submission" date="2021-07" db="EMBL/GenBank/DDBJ databases">
        <authorList>
            <person name="Palmer J.M."/>
        </authorList>
    </citation>
    <scope>NUCLEOTIDE SEQUENCE [LARGE SCALE GENOMIC DNA]</scope>
    <source>
        <strain evidence="4 5">AT_MEX2019</strain>
        <tissue evidence="4">Muscle</tissue>
    </source>
</reference>
<evidence type="ECO:0000313" key="4">
    <source>
        <dbReference type="EMBL" id="MED6237050.1"/>
    </source>
</evidence>
<dbReference type="InterPro" id="IPR050439">
    <property type="entry name" value="ADAMTS_ADAMTS-like"/>
</dbReference>
<dbReference type="InterPro" id="IPR000884">
    <property type="entry name" value="TSP1_rpt"/>
</dbReference>
<dbReference type="InterPro" id="IPR036383">
    <property type="entry name" value="TSP1_rpt_sf"/>
</dbReference>
<comment type="caution">
    <text evidence="4">The sequence shown here is derived from an EMBL/GenBank/DDBJ whole genome shotgun (WGS) entry which is preliminary data.</text>
</comment>
<dbReference type="SUPFAM" id="SSF82895">
    <property type="entry name" value="TSP-1 type 1 repeat"/>
    <property type="match status" value="1"/>
</dbReference>
<dbReference type="PANTHER" id="PTHR13723">
    <property type="entry name" value="ADAMTS A DISINTEGRIN AND METALLOPROTEASE WITH THROMBOSPONDIN MOTIFS PROTEASE"/>
    <property type="match status" value="1"/>
</dbReference>
<dbReference type="SMART" id="SM00209">
    <property type="entry name" value="TSP1"/>
    <property type="match status" value="1"/>
</dbReference>
<keyword evidence="3" id="KW-1015">Disulfide bond</keyword>
<feature type="non-terminal residue" evidence="4">
    <location>
        <position position="1"/>
    </location>
</feature>
<name>A0ABU7AGR6_9TELE</name>
<dbReference type="PROSITE" id="PS50092">
    <property type="entry name" value="TSP1"/>
    <property type="match status" value="1"/>
</dbReference>
<gene>
    <name evidence="4" type="ORF">ATANTOWER_018158</name>
</gene>
<dbReference type="InterPro" id="IPR013273">
    <property type="entry name" value="ADAMTS/ADAMTS-like"/>
</dbReference>
<dbReference type="PANTHER" id="PTHR13723:SF142">
    <property type="entry name" value="A DISINTEGRIN AND METALLOPROTEINASE WITH THROMBOSPONDIN MOTIFS 7"/>
    <property type="match status" value="1"/>
</dbReference>
<keyword evidence="2" id="KW-0964">Secreted</keyword>
<keyword evidence="5" id="KW-1185">Reference proteome</keyword>
<accession>A0ABU7AGR6</accession>
<dbReference type="Pfam" id="PF00090">
    <property type="entry name" value="TSP_1"/>
    <property type="match status" value="1"/>
</dbReference>
<proteinExistence type="predicted"/>
<sequence>WCISGECVPAGNGPESVDGGWASWSEWSACSRTCGAGVQRAERDCENPVPKQRGKYCLGERRKHRICNTTPCQPNRPSFRDIQCTHFNTLPYKGKFYKWEAVINKVNPCELHCRPLNENFSEKMRDAVVDGTPCYEGNKSRDMCIDGVCQVSMRGSPFLTCTLISFGFLLWA</sequence>
<evidence type="ECO:0000256" key="1">
    <source>
        <dbReference type="ARBA" id="ARBA00004613"/>
    </source>
</evidence>
<dbReference type="PRINTS" id="PR01705">
    <property type="entry name" value="TSP1REPEAT"/>
</dbReference>
<organism evidence="4 5">
    <name type="scientific">Ataeniobius toweri</name>
    <dbReference type="NCBI Taxonomy" id="208326"/>
    <lineage>
        <taxon>Eukaryota</taxon>
        <taxon>Metazoa</taxon>
        <taxon>Chordata</taxon>
        <taxon>Craniata</taxon>
        <taxon>Vertebrata</taxon>
        <taxon>Euteleostomi</taxon>
        <taxon>Actinopterygii</taxon>
        <taxon>Neopterygii</taxon>
        <taxon>Teleostei</taxon>
        <taxon>Neoteleostei</taxon>
        <taxon>Acanthomorphata</taxon>
        <taxon>Ovalentaria</taxon>
        <taxon>Atherinomorphae</taxon>
        <taxon>Cyprinodontiformes</taxon>
        <taxon>Goodeidae</taxon>
        <taxon>Ataeniobius</taxon>
    </lineage>
</organism>
<evidence type="ECO:0000313" key="5">
    <source>
        <dbReference type="Proteomes" id="UP001345963"/>
    </source>
</evidence>
<comment type="subcellular location">
    <subcellularLocation>
        <location evidence="1">Secreted</location>
    </subcellularLocation>
</comment>
<dbReference type="Gene3D" id="2.20.100.10">
    <property type="entry name" value="Thrombospondin type-1 (TSP1) repeat"/>
    <property type="match status" value="1"/>
</dbReference>
<dbReference type="Proteomes" id="UP001345963">
    <property type="component" value="Unassembled WGS sequence"/>
</dbReference>
<evidence type="ECO:0000256" key="2">
    <source>
        <dbReference type="ARBA" id="ARBA00022525"/>
    </source>
</evidence>
<evidence type="ECO:0008006" key="6">
    <source>
        <dbReference type="Google" id="ProtNLM"/>
    </source>
</evidence>
<dbReference type="EMBL" id="JAHUTI010013590">
    <property type="protein sequence ID" value="MED6237050.1"/>
    <property type="molecule type" value="Genomic_DNA"/>
</dbReference>